<evidence type="ECO:0000313" key="1">
    <source>
        <dbReference type="EMBL" id="KAL1374822.1"/>
    </source>
</evidence>
<dbReference type="EMBL" id="JBEHCU010013014">
    <property type="protein sequence ID" value="KAL1374822.1"/>
    <property type="molecule type" value="Genomic_DNA"/>
</dbReference>
<gene>
    <name evidence="1" type="ORF">pipiens_017869</name>
</gene>
<comment type="caution">
    <text evidence="1">The sequence shown here is derived from an EMBL/GenBank/DDBJ whole genome shotgun (WGS) entry which is preliminary data.</text>
</comment>
<organism evidence="1 2">
    <name type="scientific">Culex pipiens pipiens</name>
    <name type="common">Northern house mosquito</name>
    <dbReference type="NCBI Taxonomy" id="38569"/>
    <lineage>
        <taxon>Eukaryota</taxon>
        <taxon>Metazoa</taxon>
        <taxon>Ecdysozoa</taxon>
        <taxon>Arthropoda</taxon>
        <taxon>Hexapoda</taxon>
        <taxon>Insecta</taxon>
        <taxon>Pterygota</taxon>
        <taxon>Neoptera</taxon>
        <taxon>Endopterygota</taxon>
        <taxon>Diptera</taxon>
        <taxon>Nematocera</taxon>
        <taxon>Culicoidea</taxon>
        <taxon>Culicidae</taxon>
        <taxon>Culicinae</taxon>
        <taxon>Culicini</taxon>
        <taxon>Culex</taxon>
        <taxon>Culex</taxon>
    </lineage>
</organism>
<reference evidence="1 2" key="1">
    <citation type="submission" date="2024-05" db="EMBL/GenBank/DDBJ databases">
        <title>Culex pipiens pipiens assembly and annotation.</title>
        <authorList>
            <person name="Alout H."/>
            <person name="Durand T."/>
        </authorList>
    </citation>
    <scope>NUCLEOTIDE SEQUENCE [LARGE SCALE GENOMIC DNA]</scope>
    <source>
        <strain evidence="1">HA-2024</strain>
        <tissue evidence="1">Whole body</tissue>
    </source>
</reference>
<dbReference type="AlphaFoldDB" id="A0ABD1CF94"/>
<keyword evidence="2" id="KW-1185">Reference proteome</keyword>
<protein>
    <submittedName>
        <fullName evidence="1">Uncharacterized protein</fullName>
    </submittedName>
</protein>
<name>A0ABD1CF94_CULPP</name>
<proteinExistence type="predicted"/>
<accession>A0ABD1CF94</accession>
<dbReference type="Proteomes" id="UP001562425">
    <property type="component" value="Unassembled WGS sequence"/>
</dbReference>
<sequence>MEKRIENQAAATGLVWTIEEQAKYIDRACKAAERGRGKSIRCSQPQSKAPLSKVKHTVRGAKALASLMIEEFTTIKRALSKDDELSDAELD</sequence>
<evidence type="ECO:0000313" key="2">
    <source>
        <dbReference type="Proteomes" id="UP001562425"/>
    </source>
</evidence>